<dbReference type="STRING" id="927083.DB32_001816"/>
<sequence length="420" mass="44396">MLLACDEPPTECPEGLVTYVCALGCTEGSFDPHDPFALCAESALPRVGTPCASDDDCTPSAPHTELECDTSVGLCAQARTELCNRIDDDRDSLVDEGCTCTSRVVATIDAPSMYPTQVAMTHDRIALLSTGPDRTTARVHVVDRDGNTRLELDDAPLAARIQRIGDELVVVQHDPSSGRTSILRLSEDGAHETVALDRTPAGASPFVLGDERGWTLLLQSTGGFAMTRHTLTGERSTLRVATEMRALHHASSDGRGGLVGYTDEIGLPQIAAVDDRLALQAITSGGGSVGTIDAAYRDGERVVLASDPRASPRIVRIGATGTVIEERTLVPPRRPVEGAMLALDPATGRTAIAFTTFGEIIIARYDEAGEPLDVPVLADGTAHIAHALGYVDGALRLVTGDEDFSGGGRWRIIDPCAPLP</sequence>
<evidence type="ECO:0000313" key="1">
    <source>
        <dbReference type="EMBL" id="AKF04667.1"/>
    </source>
</evidence>
<gene>
    <name evidence="1" type="ORF">DB32_001816</name>
</gene>
<accession>A0A0F6W0Z9</accession>
<evidence type="ECO:0000313" key="2">
    <source>
        <dbReference type="Proteomes" id="UP000034883"/>
    </source>
</evidence>
<dbReference type="AlphaFoldDB" id="A0A0F6W0Z9"/>
<dbReference type="KEGG" id="samy:DB32_001816"/>
<keyword evidence="2" id="KW-1185">Reference proteome</keyword>
<name>A0A0F6W0Z9_9BACT</name>
<protein>
    <submittedName>
        <fullName evidence="1">Uncharacterized protein</fullName>
    </submittedName>
</protein>
<reference evidence="1 2" key="1">
    <citation type="submission" date="2015-03" db="EMBL/GenBank/DDBJ databases">
        <title>Genome assembly of Sandaracinus amylolyticus DSM 53668.</title>
        <authorList>
            <person name="Sharma G."/>
            <person name="Subramanian S."/>
        </authorList>
    </citation>
    <scope>NUCLEOTIDE SEQUENCE [LARGE SCALE GENOMIC DNA]</scope>
    <source>
        <strain evidence="1 2">DSM 53668</strain>
    </source>
</reference>
<organism evidence="1 2">
    <name type="scientific">Sandaracinus amylolyticus</name>
    <dbReference type="NCBI Taxonomy" id="927083"/>
    <lineage>
        <taxon>Bacteria</taxon>
        <taxon>Pseudomonadati</taxon>
        <taxon>Myxococcota</taxon>
        <taxon>Polyangia</taxon>
        <taxon>Polyangiales</taxon>
        <taxon>Sandaracinaceae</taxon>
        <taxon>Sandaracinus</taxon>
    </lineage>
</organism>
<dbReference type="Proteomes" id="UP000034883">
    <property type="component" value="Chromosome"/>
</dbReference>
<proteinExistence type="predicted"/>
<dbReference type="EMBL" id="CP011125">
    <property type="protein sequence ID" value="AKF04667.1"/>
    <property type="molecule type" value="Genomic_DNA"/>
</dbReference>